<name>A0ABX3G7C0_9ACTN</name>
<protein>
    <submittedName>
        <fullName evidence="2">Uncharacterized protein</fullName>
    </submittedName>
</protein>
<feature type="region of interest" description="Disordered" evidence="1">
    <location>
        <begin position="1"/>
        <end position="28"/>
    </location>
</feature>
<comment type="caution">
    <text evidence="2">The sequence shown here is derived from an EMBL/GenBank/DDBJ whole genome shotgun (WGS) entry which is preliminary data.</text>
</comment>
<proteinExistence type="predicted"/>
<accession>A0ABX3G7C0</accession>
<gene>
    <name evidence="2" type="ORF">AVW11_14530</name>
</gene>
<keyword evidence="3" id="KW-1185">Reference proteome</keyword>
<evidence type="ECO:0000313" key="2">
    <source>
        <dbReference type="EMBL" id="OLZ67079.1"/>
    </source>
</evidence>
<dbReference type="EMBL" id="MQUR01000027">
    <property type="protein sequence ID" value="OLZ67079.1"/>
    <property type="molecule type" value="Genomic_DNA"/>
</dbReference>
<organism evidence="2 3">
    <name type="scientific">Streptomyces amritsarensis</name>
    <dbReference type="NCBI Taxonomy" id="681158"/>
    <lineage>
        <taxon>Bacteria</taxon>
        <taxon>Bacillati</taxon>
        <taxon>Actinomycetota</taxon>
        <taxon>Actinomycetes</taxon>
        <taxon>Kitasatosporales</taxon>
        <taxon>Streptomycetaceae</taxon>
        <taxon>Streptomyces</taxon>
    </lineage>
</organism>
<evidence type="ECO:0000313" key="3">
    <source>
        <dbReference type="Proteomes" id="UP000187151"/>
    </source>
</evidence>
<evidence type="ECO:0000256" key="1">
    <source>
        <dbReference type="SAM" id="MobiDB-lite"/>
    </source>
</evidence>
<dbReference type="Proteomes" id="UP000187151">
    <property type="component" value="Unassembled WGS sequence"/>
</dbReference>
<sequence length="76" mass="7996">MDRIRQDRPGALVPGSGGGPVPTPPTVAECGGDALYTVPPYNAPDLFRHVDGPAGGRLVHTAIGRRRRVTAGPDRR</sequence>
<reference evidence="2 3" key="1">
    <citation type="submission" date="2016-01" db="EMBL/GenBank/DDBJ databases">
        <title>Streptomyces amritsarensis strain MTCC 11845 genome sequencing and assembly.</title>
        <authorList>
            <person name="Sharma D."/>
            <person name="Nair G.R."/>
            <person name="Kaur G."/>
            <person name="Manhas R.K."/>
            <person name="Mayilraj S."/>
        </authorList>
    </citation>
    <scope>NUCLEOTIDE SEQUENCE [LARGE SCALE GENOMIC DNA]</scope>
    <source>
        <strain evidence="2 3">MTCC 11845</strain>
    </source>
</reference>